<dbReference type="RefSeq" id="WP_206293443.1">
    <property type="nucleotide sequence ID" value="NZ_CP063458.1"/>
</dbReference>
<reference evidence="2 3" key="1">
    <citation type="submission" date="2020-10" db="EMBL/GenBank/DDBJ databases">
        <title>Wide distribution of Phycisphaera-like planctomycetes from WD2101 soil group in peatlands and genome analysis of the first cultivated representative.</title>
        <authorList>
            <person name="Dedysh S.N."/>
            <person name="Beletsky A.V."/>
            <person name="Ivanova A."/>
            <person name="Kulichevskaya I.S."/>
            <person name="Suzina N.E."/>
            <person name="Philippov D.A."/>
            <person name="Rakitin A.L."/>
            <person name="Mardanov A.V."/>
            <person name="Ravin N.V."/>
        </authorList>
    </citation>
    <scope>NUCLEOTIDE SEQUENCE [LARGE SCALE GENOMIC DNA]</scope>
    <source>
        <strain evidence="2 3">M1803</strain>
    </source>
</reference>
<keyword evidence="3" id="KW-1185">Reference proteome</keyword>
<feature type="chain" id="PRO_5034441598" evidence="1">
    <location>
        <begin position="29"/>
        <end position="464"/>
    </location>
</feature>
<accession>A0A7M2WYR1</accession>
<dbReference type="KEGG" id="hbs:IPV69_03040"/>
<feature type="signal peptide" evidence="1">
    <location>
        <begin position="1"/>
        <end position="28"/>
    </location>
</feature>
<name>A0A7M2WYR1_9BACT</name>
<keyword evidence="1" id="KW-0732">Signal</keyword>
<sequence>MRSISRRQLLQAGLAVAAGSLGTRSAFAYVPSGDEVPLGNRPPQDPSVKVLHPRDRVPLSFIIDDSTCLVNMGAYCMPQFNSAWPQNPIYWRKWQDWPREIPDSFVREFGEFCTEQGVRGKYSLVPMPACVGWLDRELPGWSKKHLKESLQLVRDLMVPSWDITPEMVTHTRMIDLKTGRPIEPAGQNTMENAWPPEKKSVDEMAAYIAYALQILKNAEIPCEAMTTPGGFGNKSKSELSLGARQAISDVFAPEIPHYFKYIAEGTESTAPRLEHVEGVGTDRIKLIANVPAGTGDWFGGWDGDRPPEGHKYVNEDGTAGRMVELIERGDPAVMFCHWAGLYSHGKKTGLEACKKVITTINGKYRDRTIWMKTSEMARYQSAKELTKIEKRGREIVLTAPFACPSFTLEIAASGNFPALSHAGMPIPLARKTTGDALKPGVAQGRKDTWAICFDLPKGATVLTD</sequence>
<proteinExistence type="predicted"/>
<dbReference type="PROSITE" id="PS51318">
    <property type="entry name" value="TAT"/>
    <property type="match status" value="1"/>
</dbReference>
<dbReference type="EMBL" id="CP063458">
    <property type="protein sequence ID" value="QOV90362.1"/>
    <property type="molecule type" value="Genomic_DNA"/>
</dbReference>
<evidence type="ECO:0000313" key="3">
    <source>
        <dbReference type="Proteomes" id="UP000593765"/>
    </source>
</evidence>
<dbReference type="Proteomes" id="UP000593765">
    <property type="component" value="Chromosome"/>
</dbReference>
<evidence type="ECO:0000313" key="2">
    <source>
        <dbReference type="EMBL" id="QOV90362.1"/>
    </source>
</evidence>
<organism evidence="2 3">
    <name type="scientific">Humisphaera borealis</name>
    <dbReference type="NCBI Taxonomy" id="2807512"/>
    <lineage>
        <taxon>Bacteria</taxon>
        <taxon>Pseudomonadati</taxon>
        <taxon>Planctomycetota</taxon>
        <taxon>Phycisphaerae</taxon>
        <taxon>Tepidisphaerales</taxon>
        <taxon>Tepidisphaeraceae</taxon>
        <taxon>Humisphaera</taxon>
    </lineage>
</organism>
<dbReference type="AlphaFoldDB" id="A0A7M2WYR1"/>
<gene>
    <name evidence="2" type="ORF">IPV69_03040</name>
</gene>
<protein>
    <submittedName>
        <fullName evidence="2">Uncharacterized protein</fullName>
    </submittedName>
</protein>
<evidence type="ECO:0000256" key="1">
    <source>
        <dbReference type="SAM" id="SignalP"/>
    </source>
</evidence>
<dbReference type="InterPro" id="IPR006311">
    <property type="entry name" value="TAT_signal"/>
</dbReference>